<evidence type="ECO:0000313" key="1">
    <source>
        <dbReference type="EMBL" id="KAJ8680555.1"/>
    </source>
</evidence>
<reference evidence="1" key="1">
    <citation type="submission" date="2023-04" db="EMBL/GenBank/DDBJ databases">
        <title>A chromosome-level genome assembly of the parasitoid wasp Eretmocerus hayati.</title>
        <authorList>
            <person name="Zhong Y."/>
            <person name="Liu S."/>
            <person name="Liu Y."/>
        </authorList>
    </citation>
    <scope>NUCLEOTIDE SEQUENCE</scope>
    <source>
        <strain evidence="1">ZJU_SS_LIU_2023</strain>
    </source>
</reference>
<organism evidence="1 2">
    <name type="scientific">Eretmocerus hayati</name>
    <dbReference type="NCBI Taxonomy" id="131215"/>
    <lineage>
        <taxon>Eukaryota</taxon>
        <taxon>Metazoa</taxon>
        <taxon>Ecdysozoa</taxon>
        <taxon>Arthropoda</taxon>
        <taxon>Hexapoda</taxon>
        <taxon>Insecta</taxon>
        <taxon>Pterygota</taxon>
        <taxon>Neoptera</taxon>
        <taxon>Endopterygota</taxon>
        <taxon>Hymenoptera</taxon>
        <taxon>Apocrita</taxon>
        <taxon>Proctotrupomorpha</taxon>
        <taxon>Chalcidoidea</taxon>
        <taxon>Aphelinidae</taxon>
        <taxon>Aphelininae</taxon>
        <taxon>Eretmocerus</taxon>
    </lineage>
</organism>
<sequence length="358" mass="40934">MRSDILMRYHQYGLRVFKVCPDSYQWPGFYLLVGFIIFYLICGVWALASTFVDVDTLMREMVPVIGSAIISAKFVAFYMNRRKVADMIEEMCDDCTSESISIPSKEVIWKNIKIARIISYITLSMGASMVLLMVSAPVMPYLTDDIDHRRFVIKSTLSKQPPFYELTIICQAFTVTTAVYGNCVLEGQMIFLVLHACSKIHMVRERIIETKKHFSDPYFMDSAIKEIVQKHINFLSFTKDIGDAYSLTNLIHTIFVTFCIVTGGFMLIISAEEKDLLGVIHYAVFIMDFLFKSGLYCFVGEYLTTQGETIALEIAKCDWYELPIRHKKQINFILMRADIPITMSCGKFASLSNELLSS</sequence>
<proteinExistence type="predicted"/>
<dbReference type="EMBL" id="CM056742">
    <property type="protein sequence ID" value="KAJ8680555.1"/>
    <property type="molecule type" value="Genomic_DNA"/>
</dbReference>
<keyword evidence="2" id="KW-1185">Reference proteome</keyword>
<evidence type="ECO:0000313" key="2">
    <source>
        <dbReference type="Proteomes" id="UP001239111"/>
    </source>
</evidence>
<comment type="caution">
    <text evidence="1">The sequence shown here is derived from an EMBL/GenBank/DDBJ whole genome shotgun (WGS) entry which is preliminary data.</text>
</comment>
<feature type="non-terminal residue" evidence="1">
    <location>
        <position position="358"/>
    </location>
</feature>
<dbReference type="Proteomes" id="UP001239111">
    <property type="component" value="Chromosome 2"/>
</dbReference>
<gene>
    <name evidence="1" type="ORF">QAD02_016342</name>
</gene>
<name>A0ACC2PAX1_9HYME</name>
<accession>A0ACC2PAX1</accession>
<protein>
    <submittedName>
        <fullName evidence="1">Uncharacterized protein</fullName>
    </submittedName>
</protein>